<evidence type="ECO:0000313" key="8">
    <source>
        <dbReference type="Proteomes" id="UP000709466"/>
    </source>
</evidence>
<keyword evidence="8" id="KW-1185">Reference proteome</keyword>
<keyword evidence="4" id="KW-0812">Transmembrane</keyword>
<dbReference type="EMBL" id="JAATOP010000007">
    <property type="protein sequence ID" value="NIY72990.1"/>
    <property type="molecule type" value="Genomic_DNA"/>
</dbReference>
<reference evidence="7 8" key="1">
    <citation type="submission" date="2020-03" db="EMBL/GenBank/DDBJ databases">
        <title>Bacterial isolates of synthetic phycosphere.</title>
        <authorList>
            <person name="Fu H."/>
            <person name="Moran M.A."/>
        </authorList>
    </citation>
    <scope>NUCLEOTIDE SEQUENCE [LARGE SCALE GENOMIC DNA]</scope>
    <source>
        <strain evidence="7 8">HF1</strain>
    </source>
</reference>
<dbReference type="Pfam" id="PF00905">
    <property type="entry name" value="Transpeptidase"/>
    <property type="match status" value="1"/>
</dbReference>
<evidence type="ECO:0000256" key="3">
    <source>
        <dbReference type="ARBA" id="ARBA00023136"/>
    </source>
</evidence>
<organism evidence="7 8">
    <name type="scientific">Marivivens donghaensis</name>
    <dbReference type="NCBI Taxonomy" id="1699413"/>
    <lineage>
        <taxon>Bacteria</taxon>
        <taxon>Pseudomonadati</taxon>
        <taxon>Pseudomonadota</taxon>
        <taxon>Alphaproteobacteria</taxon>
        <taxon>Rhodobacterales</taxon>
        <taxon>Paracoccaceae</taxon>
        <taxon>Marivivens group</taxon>
        <taxon>Marivivens</taxon>
    </lineage>
</organism>
<dbReference type="Gene3D" id="3.40.710.10">
    <property type="entry name" value="DD-peptidase/beta-lactamase superfamily"/>
    <property type="match status" value="1"/>
</dbReference>
<dbReference type="InterPro" id="IPR005311">
    <property type="entry name" value="PBP_dimer"/>
</dbReference>
<dbReference type="InterPro" id="IPR036138">
    <property type="entry name" value="PBP_dimer_sf"/>
</dbReference>
<dbReference type="Gene3D" id="3.30.450.330">
    <property type="match status" value="1"/>
</dbReference>
<keyword evidence="4" id="KW-1133">Transmembrane helix</keyword>
<evidence type="ECO:0000313" key="7">
    <source>
        <dbReference type="EMBL" id="NIY72990.1"/>
    </source>
</evidence>
<dbReference type="RefSeq" id="WP_167638381.1">
    <property type="nucleotide sequence ID" value="NZ_JAATOP010000007.1"/>
</dbReference>
<dbReference type="InterPro" id="IPR012338">
    <property type="entry name" value="Beta-lactam/transpept-like"/>
</dbReference>
<comment type="caution">
    <text evidence="7">The sequence shown here is derived from an EMBL/GenBank/DDBJ whole genome shotgun (WGS) entry which is preliminary data.</text>
</comment>
<dbReference type="InterPro" id="IPR050515">
    <property type="entry name" value="Beta-lactam/transpept"/>
</dbReference>
<dbReference type="SUPFAM" id="SSF56519">
    <property type="entry name" value="Penicillin binding protein dimerisation domain"/>
    <property type="match status" value="1"/>
</dbReference>
<comment type="subcellular location">
    <subcellularLocation>
        <location evidence="1">Membrane</location>
    </subcellularLocation>
</comment>
<dbReference type="InterPro" id="IPR001460">
    <property type="entry name" value="PCN-bd_Tpept"/>
</dbReference>
<dbReference type="PANTHER" id="PTHR30627:SF1">
    <property type="entry name" value="PEPTIDOGLYCAN D,D-TRANSPEPTIDASE FTSI"/>
    <property type="match status" value="1"/>
</dbReference>
<sequence>MSRRIPLRPLARIIQARQSGENPDAIEAENRRIRHEAMRDSARARAESRLMVLGAFFFCAFAAIVFKMGVIGASLPEESQVSLSGGEPILSARADIVDRQGRILATNFDTYSVYAQPQDMVDPVHAADELFRIFPDLDHERLVADFTGNRKFVWIRRQISPEQMQAVHDIGDPGILFGPREMRIYPNGPLASHILGGASYGREAVNTAEVIGIAGVERTFDEFLRDPANEGAPLELSIDLTVQSAMERVLHGGMMLMNAKGAAAVLMDAHTGEIMAMASLPDFDPNDRPAVLTTGDQSDSPLFNRAVQGVYELGSTFKILAVAQGLEMNLIEPDTMIQTSPGIRMGGFTINDFHSYGAQNTVTDVIVKSSNIGTAHIAELIGPDNQRNFLKSLGILDVSPVELGEAGAGRPQLPRQWGPLETMTISYGHGVAASPLHLAASYATIANGGHLVQPTLMRGGNPIPGERIMSEETAAASLSMLRQVVTRGTASFGEVAGYEVAGKTGTADKVKPTGGYYDDKVIATFASVFPASDPKYVLVVTLDEPVDTTSNEPRRTAGWTAVPVAAELIRRVGPLLGLRPQIDNPLLTGVSLTSN</sequence>
<dbReference type="SUPFAM" id="SSF56601">
    <property type="entry name" value="beta-lactamase/transpeptidase-like"/>
    <property type="match status" value="1"/>
</dbReference>
<feature type="domain" description="Penicillin-binding protein dimerisation" evidence="6">
    <location>
        <begin position="91"/>
        <end position="225"/>
    </location>
</feature>
<feature type="domain" description="Penicillin-binding protein transpeptidase" evidence="5">
    <location>
        <begin position="263"/>
        <end position="546"/>
    </location>
</feature>
<evidence type="ECO:0000256" key="2">
    <source>
        <dbReference type="ARBA" id="ARBA00022645"/>
    </source>
</evidence>
<accession>A0ABX0VYZ0</accession>
<feature type="transmembrane region" description="Helical" evidence="4">
    <location>
        <begin position="50"/>
        <end position="75"/>
    </location>
</feature>
<dbReference type="Proteomes" id="UP000709466">
    <property type="component" value="Unassembled WGS sequence"/>
</dbReference>
<keyword evidence="2" id="KW-0645">Protease</keyword>
<evidence type="ECO:0000259" key="5">
    <source>
        <dbReference type="Pfam" id="PF00905"/>
    </source>
</evidence>
<protein>
    <submittedName>
        <fullName evidence="7">Penicillin-binding protein 2</fullName>
    </submittedName>
</protein>
<keyword evidence="2" id="KW-0121">Carboxypeptidase</keyword>
<evidence type="ECO:0000259" key="6">
    <source>
        <dbReference type="Pfam" id="PF03717"/>
    </source>
</evidence>
<gene>
    <name evidence="7" type="ORF">HCZ30_11170</name>
</gene>
<dbReference type="PANTHER" id="PTHR30627">
    <property type="entry name" value="PEPTIDOGLYCAN D,D-TRANSPEPTIDASE"/>
    <property type="match status" value="1"/>
</dbReference>
<evidence type="ECO:0000256" key="1">
    <source>
        <dbReference type="ARBA" id="ARBA00004370"/>
    </source>
</evidence>
<evidence type="ECO:0000256" key="4">
    <source>
        <dbReference type="SAM" id="Phobius"/>
    </source>
</evidence>
<keyword evidence="3 4" id="KW-0472">Membrane</keyword>
<keyword evidence="2" id="KW-0378">Hydrolase</keyword>
<dbReference type="Gene3D" id="3.90.1310.10">
    <property type="entry name" value="Penicillin-binding protein 2a (Domain 2)"/>
    <property type="match status" value="1"/>
</dbReference>
<name>A0ABX0VYZ0_9RHOB</name>
<dbReference type="Pfam" id="PF03717">
    <property type="entry name" value="PBP_dimer"/>
    <property type="match status" value="1"/>
</dbReference>
<proteinExistence type="predicted"/>